<dbReference type="PANTHER" id="PTHR42305:SF1">
    <property type="entry name" value="MEMBRANE PROTEIN RV1733C-RELATED"/>
    <property type="match status" value="1"/>
</dbReference>
<evidence type="ECO:0000313" key="2">
    <source>
        <dbReference type="EMBL" id="GAA1245367.1"/>
    </source>
</evidence>
<sequence length="199" mass="20944">MTATSAGSGGWFTRACRRIHPGRNPLARSGDRWDGRLLVMIVVLAVATVPAAVTWGGDVHAGRLGEAARDAAATHRVTAVLTADAPTSATTGHLRGGVHVPARWTAPDGGERTGTVSAYRGATRGSEVTIWVDRAGAVTAAPATRTGAVVDGVSAGLALWLGVLTACGLGYAMFRLLLARSRRARWDREWERVAPDWVR</sequence>
<evidence type="ECO:0000313" key="3">
    <source>
        <dbReference type="Proteomes" id="UP001500653"/>
    </source>
</evidence>
<name>A0ABN1WIQ6_9PSEU</name>
<protein>
    <submittedName>
        <fullName evidence="2">Membrane protein</fullName>
    </submittedName>
</protein>
<dbReference type="InterPro" id="IPR039708">
    <property type="entry name" value="MT1774/Rv1733c-like"/>
</dbReference>
<feature type="transmembrane region" description="Helical" evidence="1">
    <location>
        <begin position="157"/>
        <end position="178"/>
    </location>
</feature>
<dbReference type="EMBL" id="BAAALN010000011">
    <property type="protein sequence ID" value="GAA1245367.1"/>
    <property type="molecule type" value="Genomic_DNA"/>
</dbReference>
<proteinExistence type="predicted"/>
<dbReference type="RefSeq" id="WP_253864642.1">
    <property type="nucleotide sequence ID" value="NZ_BAAALN010000011.1"/>
</dbReference>
<accession>A0ABN1WIQ6</accession>
<keyword evidence="1" id="KW-0472">Membrane</keyword>
<keyword evidence="1" id="KW-0812">Transmembrane</keyword>
<dbReference type="PANTHER" id="PTHR42305">
    <property type="entry name" value="MEMBRANE PROTEIN RV1733C-RELATED"/>
    <property type="match status" value="1"/>
</dbReference>
<keyword evidence="3" id="KW-1185">Reference proteome</keyword>
<comment type="caution">
    <text evidence="2">The sequence shown here is derived from an EMBL/GenBank/DDBJ whole genome shotgun (WGS) entry which is preliminary data.</text>
</comment>
<keyword evidence="1" id="KW-1133">Transmembrane helix</keyword>
<dbReference type="Proteomes" id="UP001500653">
    <property type="component" value="Unassembled WGS sequence"/>
</dbReference>
<gene>
    <name evidence="2" type="ORF">GCM10009676_34090</name>
</gene>
<reference evidence="2 3" key="1">
    <citation type="journal article" date="2019" name="Int. J. Syst. Evol. Microbiol.">
        <title>The Global Catalogue of Microorganisms (GCM) 10K type strain sequencing project: providing services to taxonomists for standard genome sequencing and annotation.</title>
        <authorList>
            <consortium name="The Broad Institute Genomics Platform"/>
            <consortium name="The Broad Institute Genome Sequencing Center for Infectious Disease"/>
            <person name="Wu L."/>
            <person name="Ma J."/>
        </authorList>
    </citation>
    <scope>NUCLEOTIDE SEQUENCE [LARGE SCALE GENOMIC DNA]</scope>
    <source>
        <strain evidence="2 3">JCM 13023</strain>
    </source>
</reference>
<organism evidence="2 3">
    <name type="scientific">Prauserella halophila</name>
    <dbReference type="NCBI Taxonomy" id="185641"/>
    <lineage>
        <taxon>Bacteria</taxon>
        <taxon>Bacillati</taxon>
        <taxon>Actinomycetota</taxon>
        <taxon>Actinomycetes</taxon>
        <taxon>Pseudonocardiales</taxon>
        <taxon>Pseudonocardiaceae</taxon>
        <taxon>Prauserella</taxon>
    </lineage>
</organism>
<evidence type="ECO:0000256" key="1">
    <source>
        <dbReference type="SAM" id="Phobius"/>
    </source>
</evidence>
<feature type="transmembrane region" description="Helical" evidence="1">
    <location>
        <begin position="37"/>
        <end position="56"/>
    </location>
</feature>